<organism evidence="4 5">
    <name type="scientific">Zopfia rhizophila CBS 207.26</name>
    <dbReference type="NCBI Taxonomy" id="1314779"/>
    <lineage>
        <taxon>Eukaryota</taxon>
        <taxon>Fungi</taxon>
        <taxon>Dikarya</taxon>
        <taxon>Ascomycota</taxon>
        <taxon>Pezizomycotina</taxon>
        <taxon>Dothideomycetes</taxon>
        <taxon>Dothideomycetes incertae sedis</taxon>
        <taxon>Zopfiaceae</taxon>
        <taxon>Zopfia</taxon>
    </lineage>
</organism>
<reference evidence="4" key="1">
    <citation type="journal article" date="2020" name="Stud. Mycol.">
        <title>101 Dothideomycetes genomes: a test case for predicting lifestyles and emergence of pathogens.</title>
        <authorList>
            <person name="Haridas S."/>
            <person name="Albert R."/>
            <person name="Binder M."/>
            <person name="Bloem J."/>
            <person name="Labutti K."/>
            <person name="Salamov A."/>
            <person name="Andreopoulos B."/>
            <person name="Baker S."/>
            <person name="Barry K."/>
            <person name="Bills G."/>
            <person name="Bluhm B."/>
            <person name="Cannon C."/>
            <person name="Castanera R."/>
            <person name="Culley D."/>
            <person name="Daum C."/>
            <person name="Ezra D."/>
            <person name="Gonzalez J."/>
            <person name="Henrissat B."/>
            <person name="Kuo A."/>
            <person name="Liang C."/>
            <person name="Lipzen A."/>
            <person name="Lutzoni F."/>
            <person name="Magnuson J."/>
            <person name="Mondo S."/>
            <person name="Nolan M."/>
            <person name="Ohm R."/>
            <person name="Pangilinan J."/>
            <person name="Park H.-J."/>
            <person name="Ramirez L."/>
            <person name="Alfaro M."/>
            <person name="Sun H."/>
            <person name="Tritt A."/>
            <person name="Yoshinaga Y."/>
            <person name="Zwiers L.-H."/>
            <person name="Turgeon B."/>
            <person name="Goodwin S."/>
            <person name="Spatafora J."/>
            <person name="Crous P."/>
            <person name="Grigoriev I."/>
        </authorList>
    </citation>
    <scope>NUCLEOTIDE SEQUENCE</scope>
    <source>
        <strain evidence="4">CBS 207.26</strain>
    </source>
</reference>
<sequence>MAYYPRQRGLAFLQTLTPVIFLVLFIGSASASTDFGHCCMRSARSQLSTLKSLPWDACGINKTSTSTPNPLVNATLSWCNQYCPGFQLSTFGQWSDLLTTFIVPALAQLLLCPVGSGNGEEDEKEHRERKNEKQEEGEDKSSVGQSPVPAPSTQKDKPGKTKQHGLQAIFYLIKEYTIVLGDPASAIAACFYQVWKDCEFVWRMCHKNPPGTEDGLYYEHVMGLAIIASQTMLHPTDEDRHSRVFSLSPTNEMVNLVKTTITRTPGKKEASSTQDLKKSPPSSDDGVNHSSVELSKTGLTQVNDLENLPSSNGSLPLEEIQKLYKGTRLRHQVENMMVTLLKAKTDFVNGIVIPVVLTFAGTAAGFYGAYNVLGDRDKGYSLAFGVFFAWLLVLSVVSNCYATTVNPDLLEGYLNALIRSCAHPDPKGSGPSFNFRLRVIPFRKRITGFVRWDHWIKAMTNSPPLPSNDSGCYSVSFLAKFLTIQTVAWLCLSVFTGCATLIAWNTPTIGLGCRAFTFLLYTILSLVLAWLLVLRACLVGRKSLPARLLSQAMPTIYGFVAFVNAFVLVGGTTFHLVGLYRSCKCQLLFSTGDSLVLLSAGTQLDIERARTYWISVGYVAFTFAWIVCAVAIGLREYIYAHLKTRFL</sequence>
<proteinExistence type="predicted"/>
<keyword evidence="5" id="KW-1185">Reference proteome</keyword>
<gene>
    <name evidence="4" type="ORF">K469DRAFT_710073</name>
</gene>
<feature type="transmembrane region" description="Helical" evidence="2">
    <location>
        <begin position="516"/>
        <end position="536"/>
    </location>
</feature>
<feature type="compositionally biased region" description="Basic and acidic residues" evidence="1">
    <location>
        <begin position="124"/>
        <end position="134"/>
    </location>
</feature>
<evidence type="ECO:0000313" key="5">
    <source>
        <dbReference type="Proteomes" id="UP000800200"/>
    </source>
</evidence>
<keyword evidence="2" id="KW-0812">Transmembrane</keyword>
<keyword evidence="3" id="KW-0732">Signal</keyword>
<feature type="signal peptide" evidence="3">
    <location>
        <begin position="1"/>
        <end position="31"/>
    </location>
</feature>
<dbReference type="AlphaFoldDB" id="A0A6A6E206"/>
<feature type="chain" id="PRO_5025539810" evidence="3">
    <location>
        <begin position="32"/>
        <end position="647"/>
    </location>
</feature>
<name>A0A6A6E206_9PEZI</name>
<evidence type="ECO:0000256" key="3">
    <source>
        <dbReference type="SAM" id="SignalP"/>
    </source>
</evidence>
<accession>A0A6A6E206</accession>
<dbReference type="EMBL" id="ML994639">
    <property type="protein sequence ID" value="KAF2184170.1"/>
    <property type="molecule type" value="Genomic_DNA"/>
</dbReference>
<protein>
    <submittedName>
        <fullName evidence="4">Uncharacterized protein</fullName>
    </submittedName>
</protein>
<feature type="transmembrane region" description="Helical" evidence="2">
    <location>
        <begin position="556"/>
        <end position="580"/>
    </location>
</feature>
<keyword evidence="2" id="KW-1133">Transmembrane helix</keyword>
<feature type="transmembrane region" description="Helical" evidence="2">
    <location>
        <begin position="347"/>
        <end position="370"/>
    </location>
</feature>
<evidence type="ECO:0000313" key="4">
    <source>
        <dbReference type="EMBL" id="KAF2184170.1"/>
    </source>
</evidence>
<feature type="compositionally biased region" description="Basic and acidic residues" evidence="1">
    <location>
        <begin position="266"/>
        <end position="278"/>
    </location>
</feature>
<evidence type="ECO:0000256" key="1">
    <source>
        <dbReference type="SAM" id="MobiDB-lite"/>
    </source>
</evidence>
<feature type="transmembrane region" description="Helical" evidence="2">
    <location>
        <begin position="486"/>
        <end position="504"/>
    </location>
</feature>
<feature type="region of interest" description="Disordered" evidence="1">
    <location>
        <begin position="260"/>
        <end position="291"/>
    </location>
</feature>
<evidence type="ECO:0000256" key="2">
    <source>
        <dbReference type="SAM" id="Phobius"/>
    </source>
</evidence>
<feature type="transmembrane region" description="Helical" evidence="2">
    <location>
        <begin position="612"/>
        <end position="634"/>
    </location>
</feature>
<dbReference type="Proteomes" id="UP000800200">
    <property type="component" value="Unassembled WGS sequence"/>
</dbReference>
<keyword evidence="2" id="KW-0472">Membrane</keyword>
<dbReference type="OrthoDB" id="5392263at2759"/>
<feature type="transmembrane region" description="Helical" evidence="2">
    <location>
        <begin position="382"/>
        <end position="404"/>
    </location>
</feature>
<feature type="region of interest" description="Disordered" evidence="1">
    <location>
        <begin position="117"/>
        <end position="161"/>
    </location>
</feature>